<proteinExistence type="predicted"/>
<keyword evidence="2" id="KW-1185">Reference proteome</keyword>
<protein>
    <submittedName>
        <fullName evidence="1">Uncharacterized protein</fullName>
    </submittedName>
</protein>
<evidence type="ECO:0000313" key="1">
    <source>
        <dbReference type="EMBL" id="KAI9509837.1"/>
    </source>
</evidence>
<accession>A0ACC0UG67</accession>
<gene>
    <name evidence="1" type="ORF">F5148DRAFT_1282586</name>
</gene>
<comment type="caution">
    <text evidence="1">The sequence shown here is derived from an EMBL/GenBank/DDBJ whole genome shotgun (WGS) entry which is preliminary data.</text>
</comment>
<reference evidence="1" key="1">
    <citation type="submission" date="2021-03" db="EMBL/GenBank/DDBJ databases">
        <title>Evolutionary priming and transition to the ectomycorrhizal habit in an iconic lineage of mushroom-forming fungi: is preadaptation a requirement?</title>
        <authorList>
            <consortium name="DOE Joint Genome Institute"/>
            <person name="Looney B.P."/>
            <person name="Miyauchi S."/>
            <person name="Morin E."/>
            <person name="Drula E."/>
            <person name="Courty P.E."/>
            <person name="Chicoki N."/>
            <person name="Fauchery L."/>
            <person name="Kohler A."/>
            <person name="Kuo A."/>
            <person name="LaButti K."/>
            <person name="Pangilinan J."/>
            <person name="Lipzen A."/>
            <person name="Riley R."/>
            <person name="Andreopoulos W."/>
            <person name="He G."/>
            <person name="Johnson J."/>
            <person name="Barry K.W."/>
            <person name="Grigoriev I.V."/>
            <person name="Nagy L."/>
            <person name="Hibbett D."/>
            <person name="Henrissat B."/>
            <person name="Matheny P.B."/>
            <person name="Labbe J."/>
            <person name="Martin A.F."/>
        </authorList>
    </citation>
    <scope>NUCLEOTIDE SEQUENCE</scope>
    <source>
        <strain evidence="1">BPL698</strain>
    </source>
</reference>
<sequence length="246" mass="26712">MFPPSPLLDNKEIDEDVGSVTGILVQGSNGEAQYLSEDEYKCVIRLTRETFDAHGYKDVAVIAGTGAQSTRETKQLNAKEVGATHALVLSPFNLKMNKDLIVARCGPSLSPHRDINLSRPDPPATPHSSRAFSHDAEQVADASPIPTMVYNLPKVTAWLDLDSDTITVLRAHPNKVFRSSLTVTWASSRASPRPSPAVTFAPFIRHSDSFLPALAVGGPGGIMAFANVVPHVRRALWDAWHDGRLD</sequence>
<dbReference type="Proteomes" id="UP001207468">
    <property type="component" value="Unassembled WGS sequence"/>
</dbReference>
<evidence type="ECO:0000313" key="2">
    <source>
        <dbReference type="Proteomes" id="UP001207468"/>
    </source>
</evidence>
<name>A0ACC0UG67_9AGAM</name>
<dbReference type="EMBL" id="JAGFNK010000055">
    <property type="protein sequence ID" value="KAI9509837.1"/>
    <property type="molecule type" value="Genomic_DNA"/>
</dbReference>
<organism evidence="1 2">
    <name type="scientific">Russula earlei</name>
    <dbReference type="NCBI Taxonomy" id="71964"/>
    <lineage>
        <taxon>Eukaryota</taxon>
        <taxon>Fungi</taxon>
        <taxon>Dikarya</taxon>
        <taxon>Basidiomycota</taxon>
        <taxon>Agaricomycotina</taxon>
        <taxon>Agaricomycetes</taxon>
        <taxon>Russulales</taxon>
        <taxon>Russulaceae</taxon>
        <taxon>Russula</taxon>
    </lineage>
</organism>